<reference evidence="1" key="1">
    <citation type="submission" date="2019-07" db="EMBL/GenBank/DDBJ databases">
        <authorList>
            <person name="Wongkuna S."/>
            <person name="Scaria J."/>
        </authorList>
    </citation>
    <scope>NUCLEOTIDE SEQUENCE [LARGE SCALE GENOMIC DNA]</scope>
    <source>
        <strain evidence="1">SW178</strain>
    </source>
</reference>
<dbReference type="AlphaFoldDB" id="A0A5M9HZA0"/>
<keyword evidence="2" id="KW-1185">Reference proteome</keyword>
<dbReference type="Proteomes" id="UP000322025">
    <property type="component" value="Unassembled WGS sequence"/>
</dbReference>
<proteinExistence type="predicted"/>
<dbReference type="InterPro" id="IPR017587">
    <property type="entry name" value="YqeC"/>
</dbReference>
<dbReference type="Pfam" id="PF19842">
    <property type="entry name" value="YqeC"/>
    <property type="match status" value="1"/>
</dbReference>
<dbReference type="RefSeq" id="WP_150311207.1">
    <property type="nucleotide sequence ID" value="NZ_VMSO01000015.1"/>
</dbReference>
<evidence type="ECO:0000313" key="2">
    <source>
        <dbReference type="Proteomes" id="UP000322025"/>
    </source>
</evidence>
<gene>
    <name evidence="1" type="primary">yqeC</name>
    <name evidence="1" type="ORF">FNY66_11245</name>
</gene>
<protein>
    <submittedName>
        <fullName evidence="1">Putative selenium-dependent hydroxylase accessory protein YqeC</fullName>
    </submittedName>
</protein>
<organism evidence="1 2">
    <name type="scientific">Mediterraneibacter catenae</name>
    <dbReference type="NCBI Taxonomy" id="2594882"/>
    <lineage>
        <taxon>Bacteria</taxon>
        <taxon>Bacillati</taxon>
        <taxon>Bacillota</taxon>
        <taxon>Clostridia</taxon>
        <taxon>Lachnospirales</taxon>
        <taxon>Lachnospiraceae</taxon>
        <taxon>Mediterraneibacter</taxon>
    </lineage>
</organism>
<comment type="caution">
    <text evidence="1">The sequence shown here is derived from an EMBL/GenBank/DDBJ whole genome shotgun (WGS) entry which is preliminary data.</text>
</comment>
<dbReference type="EMBL" id="VMSO01000015">
    <property type="protein sequence ID" value="KAA8500866.1"/>
    <property type="molecule type" value="Genomic_DNA"/>
</dbReference>
<dbReference type="OrthoDB" id="368187at2"/>
<name>A0A5M9HZA0_9FIRM</name>
<dbReference type="NCBIfam" id="TIGR03172">
    <property type="entry name" value="selenium cofactor biosynthesis protein YqeC"/>
    <property type="match status" value="1"/>
</dbReference>
<accession>A0A5M9HZA0</accession>
<evidence type="ECO:0000313" key="1">
    <source>
        <dbReference type="EMBL" id="KAA8500866.1"/>
    </source>
</evidence>
<sequence length="259" mass="28648">MIYIYNEDRLCETDSLRQALKLETEGIRGQRPVVSAVGAGGKTTTLHRLADEYVRAGIPVIVTTTTHIMKEDREWFLSGLLEEKIREQLQKAGQVWIGAPAPGGKLARLSDHEIEKLLRWEVPLLIEADGAKRLPLKVPADHEPVILPETTHVLSVYGLDSVGKRIEETVFRSELAEKLLNKKRTECVTAEDIAVLAAARSAGRKGCPGSAVYTVVLNKADDKRRIDTALEICRELRKRGIRQVIVTGQESGAQRAGTI</sequence>